<dbReference type="Gene3D" id="4.10.430.10">
    <property type="entry name" value="Histone-like protein H-NS, C-terminal domain"/>
    <property type="match status" value="1"/>
</dbReference>
<gene>
    <name evidence="7" type="ORF">GXW71_06465</name>
</gene>
<accession>A0ABS5EUS2</accession>
<dbReference type="InterPro" id="IPR037150">
    <property type="entry name" value="H-NS_C_dom_sf"/>
</dbReference>
<dbReference type="PANTHER" id="PTHR38097">
    <property type="match status" value="1"/>
</dbReference>
<evidence type="ECO:0000259" key="6">
    <source>
        <dbReference type="SMART" id="SM00528"/>
    </source>
</evidence>
<protein>
    <submittedName>
        <fullName evidence="7">H-NS histone family protein</fullName>
    </submittedName>
</protein>
<evidence type="ECO:0000313" key="8">
    <source>
        <dbReference type="Proteomes" id="UP001196870"/>
    </source>
</evidence>
<dbReference type="Proteomes" id="UP001196870">
    <property type="component" value="Unassembled WGS sequence"/>
</dbReference>
<comment type="similarity">
    <text evidence="2">Belongs to the histone-like protein H-NS family.</text>
</comment>
<name>A0ABS5EUS2_9PROT</name>
<organism evidence="7 8">
    <name type="scientific">Plastoroseomonas hellenica</name>
    <dbReference type="NCBI Taxonomy" id="2687306"/>
    <lineage>
        <taxon>Bacteria</taxon>
        <taxon>Pseudomonadati</taxon>
        <taxon>Pseudomonadota</taxon>
        <taxon>Alphaproteobacteria</taxon>
        <taxon>Acetobacterales</taxon>
        <taxon>Acetobacteraceae</taxon>
        <taxon>Plastoroseomonas</taxon>
    </lineage>
</organism>
<feature type="domain" description="DNA-binding protein H-NS-like C-terminal" evidence="6">
    <location>
        <begin position="73"/>
        <end position="116"/>
    </location>
</feature>
<evidence type="ECO:0000256" key="1">
    <source>
        <dbReference type="ARBA" id="ARBA00004453"/>
    </source>
</evidence>
<evidence type="ECO:0000256" key="3">
    <source>
        <dbReference type="ARBA" id="ARBA00022490"/>
    </source>
</evidence>
<evidence type="ECO:0000256" key="4">
    <source>
        <dbReference type="ARBA" id="ARBA00023125"/>
    </source>
</evidence>
<sequence length="116" mass="12484">MADKGSINLDGMTVPELEELIAAARGKIGEIQAEARVTMRAKLEEMAASAGLTLEEIVGAGAAARSSRKPPQKPIGKSVPVKYRSPNGDTWSGRGRPPRWLAVLEAEGKNREDYRV</sequence>
<dbReference type="InterPro" id="IPR027444">
    <property type="entry name" value="H-NS_C_dom"/>
</dbReference>
<keyword evidence="4" id="KW-0238">DNA-binding</keyword>
<proteinExistence type="inferred from homology"/>
<dbReference type="SMART" id="SM00528">
    <property type="entry name" value="HNS"/>
    <property type="match status" value="1"/>
</dbReference>
<evidence type="ECO:0000256" key="2">
    <source>
        <dbReference type="ARBA" id="ARBA00010610"/>
    </source>
</evidence>
<dbReference type="EMBL" id="JAAGBB010000006">
    <property type="protein sequence ID" value="MBR0663998.1"/>
    <property type="molecule type" value="Genomic_DNA"/>
</dbReference>
<dbReference type="RefSeq" id="WP_211851602.1">
    <property type="nucleotide sequence ID" value="NZ_JAAGBB010000006.1"/>
</dbReference>
<dbReference type="Pfam" id="PF00816">
    <property type="entry name" value="Histone_HNS"/>
    <property type="match status" value="1"/>
</dbReference>
<comment type="caution">
    <text evidence="7">The sequence shown here is derived from an EMBL/GenBank/DDBJ whole genome shotgun (WGS) entry which is preliminary data.</text>
</comment>
<dbReference type="SUPFAM" id="SSF81273">
    <property type="entry name" value="H-NS histone-like proteins"/>
    <property type="match status" value="1"/>
</dbReference>
<keyword evidence="3" id="KW-0963">Cytoplasm</keyword>
<evidence type="ECO:0000313" key="7">
    <source>
        <dbReference type="EMBL" id="MBR0663998.1"/>
    </source>
</evidence>
<keyword evidence="8" id="KW-1185">Reference proteome</keyword>
<evidence type="ECO:0000256" key="5">
    <source>
        <dbReference type="SAM" id="MobiDB-lite"/>
    </source>
</evidence>
<feature type="region of interest" description="Disordered" evidence="5">
    <location>
        <begin position="61"/>
        <end position="97"/>
    </location>
</feature>
<comment type="subcellular location">
    <subcellularLocation>
        <location evidence="1">Cytoplasm</location>
        <location evidence="1">Nucleoid</location>
    </subcellularLocation>
</comment>
<reference evidence="8" key="1">
    <citation type="journal article" date="2021" name="Syst. Appl. Microbiol.">
        <title>Roseomonas hellenica sp. nov., isolated from roots of wild-growing Alkanna tinctoria.</title>
        <authorList>
            <person name="Rat A."/>
            <person name="Naranjo H.D."/>
            <person name="Lebbe L."/>
            <person name="Cnockaert M."/>
            <person name="Krigas N."/>
            <person name="Grigoriadou K."/>
            <person name="Maloupa E."/>
            <person name="Willems A."/>
        </authorList>
    </citation>
    <scope>NUCLEOTIDE SEQUENCE [LARGE SCALE GENOMIC DNA]</scope>
    <source>
        <strain evidence="8">LMG 31523</strain>
    </source>
</reference>
<dbReference type="PANTHER" id="PTHR38097:SF2">
    <property type="entry name" value="DNA-BINDING PROTEIN STPA"/>
    <property type="match status" value="1"/>
</dbReference>